<feature type="compositionally biased region" description="Gly residues" evidence="1">
    <location>
        <begin position="125"/>
        <end position="142"/>
    </location>
</feature>
<dbReference type="Proteomes" id="UP000532746">
    <property type="component" value="Unassembled WGS sequence"/>
</dbReference>
<evidence type="ECO:0000313" key="3">
    <source>
        <dbReference type="Proteomes" id="UP000532746"/>
    </source>
</evidence>
<accession>A0A7W9WD33</accession>
<organism evidence="2 3">
    <name type="scientific">Hymenobacter luteus</name>
    <dbReference type="NCBI Taxonomy" id="1411122"/>
    <lineage>
        <taxon>Bacteria</taxon>
        <taxon>Pseudomonadati</taxon>
        <taxon>Bacteroidota</taxon>
        <taxon>Cytophagia</taxon>
        <taxon>Cytophagales</taxon>
        <taxon>Hymenobacteraceae</taxon>
        <taxon>Hymenobacter</taxon>
    </lineage>
</organism>
<name>A0A7W9WD33_9BACT</name>
<gene>
    <name evidence="2" type="ORF">HNQ93_003006</name>
</gene>
<feature type="region of interest" description="Disordered" evidence="1">
    <location>
        <begin position="101"/>
        <end position="142"/>
    </location>
</feature>
<protein>
    <submittedName>
        <fullName evidence="2">Uncharacterized protein</fullName>
    </submittedName>
</protein>
<proteinExistence type="predicted"/>
<evidence type="ECO:0000256" key="1">
    <source>
        <dbReference type="SAM" id="MobiDB-lite"/>
    </source>
</evidence>
<dbReference type="RefSeq" id="WP_183405186.1">
    <property type="nucleotide sequence ID" value="NZ_JACHGG010000004.1"/>
</dbReference>
<dbReference type="AlphaFoldDB" id="A0A7W9WD33"/>
<keyword evidence="3" id="KW-1185">Reference proteome</keyword>
<evidence type="ECO:0000313" key="2">
    <source>
        <dbReference type="EMBL" id="MBB6060140.1"/>
    </source>
</evidence>
<dbReference type="EMBL" id="JACHGG010000004">
    <property type="protein sequence ID" value="MBB6060140.1"/>
    <property type="molecule type" value="Genomic_DNA"/>
</dbReference>
<reference evidence="2 3" key="1">
    <citation type="submission" date="2020-08" db="EMBL/GenBank/DDBJ databases">
        <title>Genomic Encyclopedia of Type Strains, Phase IV (KMG-IV): sequencing the most valuable type-strain genomes for metagenomic binning, comparative biology and taxonomic classification.</title>
        <authorList>
            <person name="Goeker M."/>
        </authorList>
    </citation>
    <scope>NUCLEOTIDE SEQUENCE [LARGE SCALE GENOMIC DNA]</scope>
    <source>
        <strain evidence="2 3">DSM 26718</strain>
    </source>
</reference>
<comment type="caution">
    <text evidence="2">The sequence shown here is derived from an EMBL/GenBank/DDBJ whole genome shotgun (WGS) entry which is preliminary data.</text>
</comment>
<sequence>MALAALTGLAQAAQAQVTINVNPPSWGPAVPAGTQYYYIPEVGGYYDLRDQRYVVQREGKWTRMASLNGYSTSSFHPVVVDYVGAQPWVQIRRHRQLYPASLPPGQVKRLESGKGLPPGQAKKLGYGGHGGGNGKGKGNGKH</sequence>